<dbReference type="AlphaFoldDB" id="A0A4P6L714"/>
<dbReference type="KEGG" id="plue:EWM63_30025"/>
<evidence type="ECO:0000256" key="3">
    <source>
        <dbReference type="SAM" id="MobiDB-lite"/>
    </source>
</evidence>
<evidence type="ECO:0000256" key="1">
    <source>
        <dbReference type="ARBA" id="ARBA00022737"/>
    </source>
</evidence>
<dbReference type="Gene3D" id="2.120.10.30">
    <property type="entry name" value="TolB, C-terminal domain"/>
    <property type="match status" value="3"/>
</dbReference>
<dbReference type="Proteomes" id="UP000290637">
    <property type="component" value="Chromosome"/>
</dbReference>
<dbReference type="RefSeq" id="WP_130189789.1">
    <property type="nucleotide sequence ID" value="NZ_CP035913.1"/>
</dbReference>
<dbReference type="InterPro" id="IPR011042">
    <property type="entry name" value="6-blade_b-propeller_TolB-like"/>
</dbReference>
<dbReference type="InterPro" id="IPR011055">
    <property type="entry name" value="Dup_hybrid_motif"/>
</dbReference>
<reference evidence="4 5" key="1">
    <citation type="submission" date="2019-02" db="EMBL/GenBank/DDBJ databases">
        <title>Draft Genome Sequences of Six Type Strains of the Genus Massilia.</title>
        <authorList>
            <person name="Miess H."/>
            <person name="Frediansyhah A."/>
            <person name="Gross H."/>
        </authorList>
    </citation>
    <scope>NUCLEOTIDE SEQUENCE [LARGE SCALE GENOMIC DNA]</scope>
    <source>
        <strain evidence="4 5">DSM 17473</strain>
    </source>
</reference>
<protein>
    <submittedName>
        <fullName evidence="4">Gluconolaconase</fullName>
    </submittedName>
</protein>
<proteinExistence type="predicted"/>
<gene>
    <name evidence="4" type="ORF">EWM63_30025</name>
</gene>
<dbReference type="PROSITE" id="PS51125">
    <property type="entry name" value="NHL"/>
    <property type="match status" value="1"/>
</dbReference>
<accession>A0A4P6L714</accession>
<feature type="region of interest" description="Disordered" evidence="3">
    <location>
        <begin position="376"/>
        <end position="401"/>
    </location>
</feature>
<organism evidence="4 5">
    <name type="scientific">Pseudoduganella lutea</name>
    <dbReference type="NCBI Taxonomy" id="321985"/>
    <lineage>
        <taxon>Bacteria</taxon>
        <taxon>Pseudomonadati</taxon>
        <taxon>Pseudomonadota</taxon>
        <taxon>Betaproteobacteria</taxon>
        <taxon>Burkholderiales</taxon>
        <taxon>Oxalobacteraceae</taxon>
        <taxon>Telluria group</taxon>
        <taxon>Pseudoduganella</taxon>
    </lineage>
</organism>
<dbReference type="SUPFAM" id="SSF63829">
    <property type="entry name" value="Calcium-dependent phosphotriesterase"/>
    <property type="match status" value="1"/>
</dbReference>
<sequence length="731" mass="76058">MNRKLIVGALSGAVLLAGAGTGFYTLRPASGPDGKPAAALAVLTPAQAATTRFWTARVTTLGGSGAAGFADGSAARSAFSDPFGVATGPRGTVYVADGGDSNRIRAIAPDGTVATLAGGREGYADGKGAAAMFHTPSAVALDHAGNLYVADTGNHAVRKVAPDGTVTTLAGNGQPGFADGQGAAARFDGPVGIAVDDAGNVFVADTYNDRIRRVAPDGTVTTVAGGGRPGNVDGPALSARFDTPGGVAVSTDGTLFVADTGNHAVRRIDTAGTVSTVAVPAQGERRSPLRRPVGIAVTRDSFLYVTTGSGRVLQVAPEGEYRPLGDFDRPAEPGYGSDGTVNLSGPRGVAVARDGSVVVAEGLGFAVVRLAPAMEGQTAPAHRVRAHTPRRDQPMPWPVLPQDAPHEVVGVMGEVRGNYEGDSRDHFHMGLDVRADVGAPVVAVMAAKVTDPYPNWGYATLSEGMSVGTLSYIHMKVGRDRRDKPLDDRFQLLAGDGGTPERVRVRRGARFAVGDKLGTINAMAHVHLDYFPTGGVENPLTLPFVGLRDTVPPRIQGIVLLADGGKRLGAPPPARGGKGRKAKAPPPRKRVPVPRALGEVDIVVDAWDQMDGNLARRRLGLYKLGYQLLREDGTPAPGYERPRITQVYDRLPRNQDAVKLVYSASSGITVYGSKSTQFAYALNNTLADGQARPGTWDVSGIAPGNYTLRIHAADFAGNVAVEGRDLPITVE</sequence>
<feature type="region of interest" description="Disordered" evidence="3">
    <location>
        <begin position="566"/>
        <end position="592"/>
    </location>
</feature>
<keyword evidence="5" id="KW-1185">Reference proteome</keyword>
<dbReference type="OrthoDB" id="9774579at2"/>
<dbReference type="InterPro" id="IPR001258">
    <property type="entry name" value="NHL_repeat"/>
</dbReference>
<name>A0A4P6L714_9BURK</name>
<dbReference type="CDD" id="cd14953">
    <property type="entry name" value="NHL_like_1"/>
    <property type="match status" value="1"/>
</dbReference>
<dbReference type="PANTHER" id="PTHR46388:SF2">
    <property type="entry name" value="NHL REPEAT-CONTAINING PROTEIN 2"/>
    <property type="match status" value="1"/>
</dbReference>
<feature type="repeat" description="NHL" evidence="2">
    <location>
        <begin position="187"/>
        <end position="217"/>
    </location>
</feature>
<dbReference type="Pfam" id="PF01436">
    <property type="entry name" value="NHL"/>
    <property type="match status" value="3"/>
</dbReference>
<evidence type="ECO:0000313" key="5">
    <source>
        <dbReference type="Proteomes" id="UP000290637"/>
    </source>
</evidence>
<evidence type="ECO:0000313" key="4">
    <source>
        <dbReference type="EMBL" id="QBE66682.1"/>
    </source>
</evidence>
<evidence type="ECO:0000256" key="2">
    <source>
        <dbReference type="PROSITE-ProRule" id="PRU00504"/>
    </source>
</evidence>
<dbReference type="PANTHER" id="PTHR46388">
    <property type="entry name" value="NHL REPEAT-CONTAINING PROTEIN 2"/>
    <property type="match status" value="1"/>
</dbReference>
<dbReference type="Gene3D" id="2.70.70.10">
    <property type="entry name" value="Glucose Permease (Domain IIA)"/>
    <property type="match status" value="1"/>
</dbReference>
<feature type="compositionally biased region" description="Basic residues" evidence="3">
    <location>
        <begin position="577"/>
        <end position="592"/>
    </location>
</feature>
<keyword evidence="1" id="KW-0677">Repeat</keyword>
<dbReference type="EMBL" id="CP035913">
    <property type="protein sequence ID" value="QBE66682.1"/>
    <property type="molecule type" value="Genomic_DNA"/>
</dbReference>